<feature type="region of interest" description="Disordered" evidence="1">
    <location>
        <begin position="36"/>
        <end position="86"/>
    </location>
</feature>
<gene>
    <name evidence="2" type="ORF">F444_14975</name>
</gene>
<dbReference type="EMBL" id="ANJA01002752">
    <property type="protein sequence ID" value="ETO68202.1"/>
    <property type="molecule type" value="Genomic_DNA"/>
</dbReference>
<evidence type="ECO:0000256" key="1">
    <source>
        <dbReference type="SAM" id="MobiDB-lite"/>
    </source>
</evidence>
<evidence type="ECO:0000313" key="3">
    <source>
        <dbReference type="Proteomes" id="UP000028582"/>
    </source>
</evidence>
<dbReference type="AlphaFoldDB" id="A0A080ZNJ1"/>
<reference evidence="2 3" key="1">
    <citation type="submission" date="2013-11" db="EMBL/GenBank/DDBJ databases">
        <title>The Genome Sequence of Phytophthora parasitica P1976.</title>
        <authorList>
            <consortium name="The Broad Institute Genomics Platform"/>
            <person name="Russ C."/>
            <person name="Tyler B."/>
            <person name="Panabieres F."/>
            <person name="Shan W."/>
            <person name="Tripathy S."/>
            <person name="Grunwald N."/>
            <person name="Machado M."/>
            <person name="Johnson C.S."/>
            <person name="Walker B."/>
            <person name="Young S."/>
            <person name="Zeng Q."/>
            <person name="Gargeya S."/>
            <person name="Fitzgerald M."/>
            <person name="Haas B."/>
            <person name="Abouelleil A."/>
            <person name="Allen A.W."/>
            <person name="Alvarado L."/>
            <person name="Arachchi H.M."/>
            <person name="Berlin A.M."/>
            <person name="Chapman S.B."/>
            <person name="Gainer-Dewar J."/>
            <person name="Goldberg J."/>
            <person name="Griggs A."/>
            <person name="Gujja S."/>
            <person name="Hansen M."/>
            <person name="Howarth C."/>
            <person name="Imamovic A."/>
            <person name="Ireland A."/>
            <person name="Larimer J."/>
            <person name="McCowan C."/>
            <person name="Murphy C."/>
            <person name="Pearson M."/>
            <person name="Poon T.W."/>
            <person name="Priest M."/>
            <person name="Roberts A."/>
            <person name="Saif S."/>
            <person name="Shea T."/>
            <person name="Sisk P."/>
            <person name="Sykes S."/>
            <person name="Wortman J."/>
            <person name="Nusbaum C."/>
            <person name="Birren B."/>
        </authorList>
    </citation>
    <scope>NUCLEOTIDE SEQUENCE [LARGE SCALE GENOMIC DNA]</scope>
    <source>
        <strain evidence="2 3">P1976</strain>
    </source>
</reference>
<comment type="caution">
    <text evidence="2">The sequence shown here is derived from an EMBL/GenBank/DDBJ whole genome shotgun (WGS) entry which is preliminary data.</text>
</comment>
<feature type="compositionally biased region" description="Polar residues" evidence="1">
    <location>
        <begin position="46"/>
        <end position="81"/>
    </location>
</feature>
<evidence type="ECO:0000313" key="2">
    <source>
        <dbReference type="EMBL" id="ETO68202.1"/>
    </source>
</evidence>
<proteinExistence type="predicted"/>
<dbReference type="Proteomes" id="UP000028582">
    <property type="component" value="Unassembled WGS sequence"/>
</dbReference>
<accession>A0A080ZNJ1</accession>
<sequence>MLGDIDTSASYQQLRSTSVHGWSPETNFTRIHVDDHRGGKRHQHNHTGIQSSLIPSQDGQHQSWSAEANSQIATTHQQLQSDRVRGGAGIASVPTEVARNIQPSFGE</sequence>
<name>A0A080ZNJ1_PHYNI</name>
<organism evidence="2 3">
    <name type="scientific">Phytophthora nicotianae P1976</name>
    <dbReference type="NCBI Taxonomy" id="1317066"/>
    <lineage>
        <taxon>Eukaryota</taxon>
        <taxon>Sar</taxon>
        <taxon>Stramenopiles</taxon>
        <taxon>Oomycota</taxon>
        <taxon>Peronosporomycetes</taxon>
        <taxon>Peronosporales</taxon>
        <taxon>Peronosporaceae</taxon>
        <taxon>Phytophthora</taxon>
    </lineage>
</organism>
<protein>
    <submittedName>
        <fullName evidence="2">Uncharacterized protein</fullName>
    </submittedName>
</protein>